<name>A0A4Y2HRH3_ARAVE</name>
<gene>
    <name evidence="1" type="ORF">AVEN_218846_1</name>
</gene>
<reference evidence="1 2" key="1">
    <citation type="journal article" date="2019" name="Sci. Rep.">
        <title>Orb-weaving spider Araneus ventricosus genome elucidates the spidroin gene catalogue.</title>
        <authorList>
            <person name="Kono N."/>
            <person name="Nakamura H."/>
            <person name="Ohtoshi R."/>
            <person name="Moran D.A.P."/>
            <person name="Shinohara A."/>
            <person name="Yoshida Y."/>
            <person name="Fujiwara M."/>
            <person name="Mori M."/>
            <person name="Tomita M."/>
            <person name="Arakawa K."/>
        </authorList>
    </citation>
    <scope>NUCLEOTIDE SEQUENCE [LARGE SCALE GENOMIC DNA]</scope>
</reference>
<comment type="caution">
    <text evidence="1">The sequence shown here is derived from an EMBL/GenBank/DDBJ whole genome shotgun (WGS) entry which is preliminary data.</text>
</comment>
<feature type="non-terminal residue" evidence="1">
    <location>
        <position position="9"/>
    </location>
</feature>
<evidence type="ECO:0000313" key="2">
    <source>
        <dbReference type="Proteomes" id="UP000499080"/>
    </source>
</evidence>
<proteinExistence type="predicted"/>
<keyword evidence="2" id="KW-1185">Reference proteome</keyword>
<dbReference type="Proteomes" id="UP000499080">
    <property type="component" value="Unassembled WGS sequence"/>
</dbReference>
<dbReference type="EMBL" id="BGPR01002116">
    <property type="protein sequence ID" value="GBM67991.1"/>
    <property type="molecule type" value="Genomic_DNA"/>
</dbReference>
<sequence>MSGATGPIL</sequence>
<accession>A0A4Y2HRH3</accession>
<organism evidence="1 2">
    <name type="scientific">Araneus ventricosus</name>
    <name type="common">Orbweaver spider</name>
    <name type="synonym">Epeira ventricosa</name>
    <dbReference type="NCBI Taxonomy" id="182803"/>
    <lineage>
        <taxon>Eukaryota</taxon>
        <taxon>Metazoa</taxon>
        <taxon>Ecdysozoa</taxon>
        <taxon>Arthropoda</taxon>
        <taxon>Chelicerata</taxon>
        <taxon>Arachnida</taxon>
        <taxon>Araneae</taxon>
        <taxon>Araneomorphae</taxon>
        <taxon>Entelegynae</taxon>
        <taxon>Araneoidea</taxon>
        <taxon>Araneidae</taxon>
        <taxon>Araneus</taxon>
    </lineage>
</organism>
<evidence type="ECO:0000313" key="1">
    <source>
        <dbReference type="EMBL" id="GBM67991.1"/>
    </source>
</evidence>
<protein>
    <submittedName>
        <fullName evidence="1">Uncharacterized protein</fullName>
    </submittedName>
</protein>